<name>A0ABW2SRK5_9ACTN</name>
<evidence type="ECO:0000313" key="3">
    <source>
        <dbReference type="Proteomes" id="UP001596514"/>
    </source>
</evidence>
<comment type="caution">
    <text evidence="2">The sequence shown here is derived from an EMBL/GenBank/DDBJ whole genome shotgun (WGS) entry which is preliminary data.</text>
</comment>
<evidence type="ECO:0000313" key="2">
    <source>
        <dbReference type="EMBL" id="MFC7598618.1"/>
    </source>
</evidence>
<organism evidence="2 3">
    <name type="scientific">Streptosporangium amethystogenes subsp. fukuiense</name>
    <dbReference type="NCBI Taxonomy" id="698418"/>
    <lineage>
        <taxon>Bacteria</taxon>
        <taxon>Bacillati</taxon>
        <taxon>Actinomycetota</taxon>
        <taxon>Actinomycetes</taxon>
        <taxon>Streptosporangiales</taxon>
        <taxon>Streptosporangiaceae</taxon>
        <taxon>Streptosporangium</taxon>
    </lineage>
</organism>
<protein>
    <submittedName>
        <fullName evidence="2">Acyl carrier protein</fullName>
    </submittedName>
</protein>
<dbReference type="EMBL" id="JBHTEE010000001">
    <property type="protein sequence ID" value="MFC7598618.1"/>
    <property type="molecule type" value="Genomic_DNA"/>
</dbReference>
<evidence type="ECO:0000259" key="1">
    <source>
        <dbReference type="Pfam" id="PF00550"/>
    </source>
</evidence>
<dbReference type="InterPro" id="IPR009081">
    <property type="entry name" value="PP-bd_ACP"/>
</dbReference>
<dbReference type="SUPFAM" id="SSF47336">
    <property type="entry name" value="ACP-like"/>
    <property type="match status" value="1"/>
</dbReference>
<gene>
    <name evidence="2" type="ORF">ACFQVD_00705</name>
</gene>
<accession>A0ABW2SRK5</accession>
<proteinExistence type="predicted"/>
<keyword evidence="3" id="KW-1185">Reference proteome</keyword>
<dbReference type="InterPro" id="IPR036736">
    <property type="entry name" value="ACP-like_sf"/>
</dbReference>
<reference evidence="3" key="1">
    <citation type="journal article" date="2019" name="Int. J. Syst. Evol. Microbiol.">
        <title>The Global Catalogue of Microorganisms (GCM) 10K type strain sequencing project: providing services to taxonomists for standard genome sequencing and annotation.</title>
        <authorList>
            <consortium name="The Broad Institute Genomics Platform"/>
            <consortium name="The Broad Institute Genome Sequencing Center for Infectious Disease"/>
            <person name="Wu L."/>
            <person name="Ma J."/>
        </authorList>
    </citation>
    <scope>NUCLEOTIDE SEQUENCE [LARGE SCALE GENOMIC DNA]</scope>
    <source>
        <strain evidence="3">JCM 10083</strain>
    </source>
</reference>
<dbReference type="Gene3D" id="1.10.1200.10">
    <property type="entry name" value="ACP-like"/>
    <property type="match status" value="1"/>
</dbReference>
<dbReference type="RefSeq" id="WP_343962116.1">
    <property type="nucleotide sequence ID" value="NZ_BAAAGK010000006.1"/>
</dbReference>
<sequence>MTDPLASRIAGMISVACDGRLTADEIVGSDISLSALGVTSLALLRLIDAVEDEFDVALDLGGGAAYLDSFPLLVGYLSERTS</sequence>
<dbReference type="Pfam" id="PF00550">
    <property type="entry name" value="PP-binding"/>
    <property type="match status" value="1"/>
</dbReference>
<feature type="domain" description="Carrier" evidence="1">
    <location>
        <begin position="24"/>
        <end position="60"/>
    </location>
</feature>
<dbReference type="Proteomes" id="UP001596514">
    <property type="component" value="Unassembled WGS sequence"/>
</dbReference>